<dbReference type="InterPro" id="IPR027417">
    <property type="entry name" value="P-loop_NTPase"/>
</dbReference>
<evidence type="ECO:0000313" key="2">
    <source>
        <dbReference type="Proteomes" id="UP000034444"/>
    </source>
</evidence>
<name>A0A7U4RQ13_9BACT</name>
<reference evidence="2" key="2">
    <citation type="journal article" date="2017" name="Stand. Genomic Sci.">
        <title>Complete genome sequence of the sulfur-oxidizing chemolithoautotrophic Sulfurovum lithotrophicum 42BKTT.</title>
        <authorList>
            <person name="Jeon W."/>
            <person name="Priscilla L."/>
            <person name="Park G."/>
            <person name="Lee H."/>
            <person name="Lee N."/>
            <person name="Lee D."/>
            <person name="Kwon H."/>
            <person name="Ahn I."/>
            <person name="Lee C."/>
            <person name="Lee H."/>
            <person name="Ahn J."/>
        </authorList>
    </citation>
    <scope>NUCLEOTIDE SEQUENCE [LARGE SCALE GENOMIC DNA]</scope>
    <source>
        <strain evidence="2">ATCC BAA-797 / 42BKT</strain>
    </source>
</reference>
<dbReference type="AlphaFoldDB" id="A0A7U4RQ13"/>
<dbReference type="SUPFAM" id="SSF52540">
    <property type="entry name" value="P-loop containing nucleoside triphosphate hydrolases"/>
    <property type="match status" value="1"/>
</dbReference>
<dbReference type="Proteomes" id="UP000034444">
    <property type="component" value="Chromosome"/>
</dbReference>
<evidence type="ECO:0008006" key="3">
    <source>
        <dbReference type="Google" id="ProtNLM"/>
    </source>
</evidence>
<dbReference type="KEGG" id="slh:YH65_02325"/>
<gene>
    <name evidence="1" type="ORF">YH65_02325</name>
</gene>
<proteinExistence type="predicted"/>
<evidence type="ECO:0000313" key="1">
    <source>
        <dbReference type="EMBL" id="AKF24360.1"/>
    </source>
</evidence>
<reference evidence="1 2" key="1">
    <citation type="submission" date="2015-04" db="EMBL/GenBank/DDBJ databases">
        <title>Complete genome sequence of Sulfurovum lithotrophicum ATCC BAA-797T.</title>
        <authorList>
            <person name="Ahn J."/>
            <person name="Park G."/>
            <person name="Jeon W."/>
            <person name="Jang Y."/>
            <person name="Jang M."/>
            <person name="Lee H."/>
            <person name="Lee H."/>
        </authorList>
    </citation>
    <scope>NUCLEOTIDE SEQUENCE [LARGE SCALE GENOMIC DNA]</scope>
    <source>
        <strain evidence="2">ATCC BAA-797 / 42BKT</strain>
    </source>
</reference>
<dbReference type="OrthoDB" id="9134795at2"/>
<protein>
    <recommendedName>
        <fullName evidence="3">Sulfotransferase family protein</fullName>
    </recommendedName>
</protein>
<organism evidence="1 2">
    <name type="scientific">Sulfurovum lithotrophicum</name>
    <dbReference type="NCBI Taxonomy" id="206403"/>
    <lineage>
        <taxon>Bacteria</taxon>
        <taxon>Pseudomonadati</taxon>
        <taxon>Campylobacterota</taxon>
        <taxon>Epsilonproteobacteria</taxon>
        <taxon>Campylobacterales</taxon>
        <taxon>Sulfurovaceae</taxon>
        <taxon>Sulfurovum</taxon>
    </lineage>
</organism>
<keyword evidence="2" id="KW-1185">Reference proteome</keyword>
<sequence length="342" mass="40607">MENRKTVFLHSMFRAGSTYIFNKFRSYDAFYTYYEPLHHDLVRLKKESLDIWNYDKKATDVMNHPELGKPHFYEFHTAFGPGSECLPFYDTDFAYKEFFKVQKSDVLKHYIDNLIDTTPKEKIPVLQFNRTSMRIDWFKQHYADSLNLFLLRNPRDQFESYYQRGKAGKNVFLTINLYIVLLDPKVSDLLLDKRVDFNSSDNVGADLSVCMDLSKNFTIKEHYKFFYYIWVSSFQLANDHANLIVDMDKLNYDQAYLEEVKTKIHDYTLVDMDFNDYKIKNNTQLSIAPKSMHKIENSVNDIADLNDDFKENLLGYLSQLNDNTAVEPLPFLQKLFGYFKKR</sequence>
<dbReference type="Gene3D" id="3.40.50.300">
    <property type="entry name" value="P-loop containing nucleotide triphosphate hydrolases"/>
    <property type="match status" value="1"/>
</dbReference>
<dbReference type="EMBL" id="CP011308">
    <property type="protein sequence ID" value="AKF24360.1"/>
    <property type="molecule type" value="Genomic_DNA"/>
</dbReference>
<dbReference type="RefSeq" id="WP_046550458.1">
    <property type="nucleotide sequence ID" value="NZ_CP011308.1"/>
</dbReference>
<accession>A0A7U4RQ13</accession>